<gene>
    <name evidence="1" type="ORF">C2845_PM10G02670</name>
</gene>
<reference evidence="2" key="1">
    <citation type="journal article" date="2019" name="Nat. Commun.">
        <title>The genome of broomcorn millet.</title>
        <authorList>
            <person name="Zou C."/>
            <person name="Miki D."/>
            <person name="Li D."/>
            <person name="Tang Q."/>
            <person name="Xiao L."/>
            <person name="Rajput S."/>
            <person name="Deng P."/>
            <person name="Jia W."/>
            <person name="Huang R."/>
            <person name="Zhang M."/>
            <person name="Sun Y."/>
            <person name="Hu J."/>
            <person name="Fu X."/>
            <person name="Schnable P.S."/>
            <person name="Li F."/>
            <person name="Zhang H."/>
            <person name="Feng B."/>
            <person name="Zhu X."/>
            <person name="Liu R."/>
            <person name="Schnable J.C."/>
            <person name="Zhu J.-K."/>
            <person name="Zhang H."/>
        </authorList>
    </citation>
    <scope>NUCLEOTIDE SEQUENCE [LARGE SCALE GENOMIC DNA]</scope>
</reference>
<dbReference type="EMBL" id="PQIB02000018">
    <property type="protein sequence ID" value="RLM55521.1"/>
    <property type="molecule type" value="Genomic_DNA"/>
</dbReference>
<name>A0A3L6PGL3_PANMI</name>
<organism evidence="1 2">
    <name type="scientific">Panicum miliaceum</name>
    <name type="common">Proso millet</name>
    <name type="synonym">Broomcorn millet</name>
    <dbReference type="NCBI Taxonomy" id="4540"/>
    <lineage>
        <taxon>Eukaryota</taxon>
        <taxon>Viridiplantae</taxon>
        <taxon>Streptophyta</taxon>
        <taxon>Embryophyta</taxon>
        <taxon>Tracheophyta</taxon>
        <taxon>Spermatophyta</taxon>
        <taxon>Magnoliopsida</taxon>
        <taxon>Liliopsida</taxon>
        <taxon>Poales</taxon>
        <taxon>Poaceae</taxon>
        <taxon>PACMAD clade</taxon>
        <taxon>Panicoideae</taxon>
        <taxon>Panicodae</taxon>
        <taxon>Paniceae</taxon>
        <taxon>Panicinae</taxon>
        <taxon>Panicum</taxon>
        <taxon>Panicum sect. Panicum</taxon>
    </lineage>
</organism>
<comment type="caution">
    <text evidence="1">The sequence shown here is derived from an EMBL/GenBank/DDBJ whole genome shotgun (WGS) entry which is preliminary data.</text>
</comment>
<proteinExistence type="predicted"/>
<sequence length="65" mass="7340">MMVLKGEIFGLCSRPSTRSMFKNVLKQSIAYNFPPKNDTSKRGSNSCLPWIVPVTSGGWKIQRLH</sequence>
<protein>
    <submittedName>
        <fullName evidence="1">Uncharacterized protein</fullName>
    </submittedName>
</protein>
<dbReference type="Proteomes" id="UP000275267">
    <property type="component" value="Unassembled WGS sequence"/>
</dbReference>
<dbReference type="AlphaFoldDB" id="A0A3L6PGL3"/>
<evidence type="ECO:0000313" key="2">
    <source>
        <dbReference type="Proteomes" id="UP000275267"/>
    </source>
</evidence>
<accession>A0A3L6PGL3</accession>
<evidence type="ECO:0000313" key="1">
    <source>
        <dbReference type="EMBL" id="RLM55521.1"/>
    </source>
</evidence>
<keyword evidence="2" id="KW-1185">Reference proteome</keyword>